<dbReference type="InterPro" id="IPR009668">
    <property type="entry name" value="RNA_pol-assoc_fac_A49-like"/>
</dbReference>
<dbReference type="Pfam" id="PF06870">
    <property type="entry name" value="RNA_pol_I_A49"/>
    <property type="match status" value="1"/>
</dbReference>
<feature type="region of interest" description="Disordered" evidence="6">
    <location>
        <begin position="1"/>
        <end position="56"/>
    </location>
</feature>
<sequence>MDSDPDDSQAREIPETTRKRLDPSSPADKKSNKKKKKKQRVEATIQVVQDNPERAPPLVGYFPSGFDPNGKSNGGGESSAAAAAAMARVYRNRNKPKRLQLVVSPNGSNVDFVGTNYSGEAEAGQQHCNYALGVLDKETQILKIVPIASNKIIRLEPKVRGSRLPNKDAASLAAGERSALSKSEKMKGLTERYGTNKAIRQSKKRDALKQDDDPETQKDMNEKIKQIVIKKEALESTQVQVDRNIPPYDAAATSPQEAYPLEKIILKGEWDFLEDIYQLLEEEAEVKLDAYPGFISNRIQKLREIENEEEKKRKACILSYITHLIKFKDLHSMDGVSSAKRHRFPSILRQKFSSMFGNPEAKNLASEKNDLLISYVLVLTLYADQFQTNLSDIAKDLRMNSLTVRVHFEQLGCKLVRHNNLWFATLPVPLHFPELRQRRWKR</sequence>
<feature type="region of interest" description="Disordered" evidence="6">
    <location>
        <begin position="163"/>
        <end position="219"/>
    </location>
</feature>
<reference evidence="7" key="1">
    <citation type="submission" date="2023-07" db="EMBL/GenBank/DDBJ databases">
        <title>draft genome sequence of fig (Ficus carica).</title>
        <authorList>
            <person name="Takahashi T."/>
            <person name="Nishimura K."/>
        </authorList>
    </citation>
    <scope>NUCLEOTIDE SEQUENCE</scope>
</reference>
<evidence type="ECO:0008006" key="9">
    <source>
        <dbReference type="Google" id="ProtNLM"/>
    </source>
</evidence>
<evidence type="ECO:0000313" key="7">
    <source>
        <dbReference type="EMBL" id="GMN36925.1"/>
    </source>
</evidence>
<evidence type="ECO:0000256" key="3">
    <source>
        <dbReference type="ARBA" id="ARBA00022478"/>
    </source>
</evidence>
<evidence type="ECO:0000256" key="2">
    <source>
        <dbReference type="ARBA" id="ARBA00009430"/>
    </source>
</evidence>
<organism evidence="7 8">
    <name type="scientific">Ficus carica</name>
    <name type="common">Common fig</name>
    <dbReference type="NCBI Taxonomy" id="3494"/>
    <lineage>
        <taxon>Eukaryota</taxon>
        <taxon>Viridiplantae</taxon>
        <taxon>Streptophyta</taxon>
        <taxon>Embryophyta</taxon>
        <taxon>Tracheophyta</taxon>
        <taxon>Spermatophyta</taxon>
        <taxon>Magnoliopsida</taxon>
        <taxon>eudicotyledons</taxon>
        <taxon>Gunneridae</taxon>
        <taxon>Pentapetalae</taxon>
        <taxon>rosids</taxon>
        <taxon>fabids</taxon>
        <taxon>Rosales</taxon>
        <taxon>Moraceae</taxon>
        <taxon>Ficeae</taxon>
        <taxon>Ficus</taxon>
    </lineage>
</organism>
<dbReference type="GO" id="GO:0006351">
    <property type="term" value="P:DNA-templated transcription"/>
    <property type="evidence" value="ECO:0007669"/>
    <property type="project" value="InterPro"/>
</dbReference>
<evidence type="ECO:0000256" key="4">
    <source>
        <dbReference type="ARBA" id="ARBA00023163"/>
    </source>
</evidence>
<dbReference type="GO" id="GO:0003677">
    <property type="term" value="F:DNA binding"/>
    <property type="evidence" value="ECO:0007669"/>
    <property type="project" value="InterPro"/>
</dbReference>
<dbReference type="Proteomes" id="UP001187192">
    <property type="component" value="Unassembled WGS sequence"/>
</dbReference>
<evidence type="ECO:0000313" key="8">
    <source>
        <dbReference type="Proteomes" id="UP001187192"/>
    </source>
</evidence>
<comment type="similarity">
    <text evidence="2">Belongs to the eukaryotic RPA49/POLR1E RNA polymerase subunit family.</text>
</comment>
<evidence type="ECO:0000256" key="1">
    <source>
        <dbReference type="ARBA" id="ARBA00004604"/>
    </source>
</evidence>
<keyword evidence="5" id="KW-0539">Nucleus</keyword>
<keyword evidence="4" id="KW-0804">Transcription</keyword>
<comment type="caution">
    <text evidence="7">The sequence shown here is derived from an EMBL/GenBank/DDBJ whole genome shotgun (WGS) entry which is preliminary data.</text>
</comment>
<evidence type="ECO:0000256" key="6">
    <source>
        <dbReference type="SAM" id="MobiDB-lite"/>
    </source>
</evidence>
<proteinExistence type="inferred from homology"/>
<gene>
    <name evidence="7" type="ORF">TIFTF001_006399</name>
</gene>
<dbReference type="PANTHER" id="PTHR14440">
    <property type="entry name" value="DNA-DIRECTED RNA POLYMERASE I SUBUNIT RPA49"/>
    <property type="match status" value="1"/>
</dbReference>
<dbReference type="GO" id="GO:0005730">
    <property type="term" value="C:nucleolus"/>
    <property type="evidence" value="ECO:0007669"/>
    <property type="project" value="UniProtKB-SubCell"/>
</dbReference>
<comment type="subcellular location">
    <subcellularLocation>
        <location evidence="1">Nucleus</location>
        <location evidence="1">Nucleolus</location>
    </subcellularLocation>
</comment>
<accession>A0AA88CYP4</accession>
<name>A0AA88CYP4_FICCA</name>
<dbReference type="AlphaFoldDB" id="A0AA88CYP4"/>
<feature type="compositionally biased region" description="Basic and acidic residues" evidence="6">
    <location>
        <begin position="204"/>
        <end position="219"/>
    </location>
</feature>
<protein>
    <recommendedName>
        <fullName evidence="9">DNA-directed RNA polymerase I subunit rpa49</fullName>
    </recommendedName>
</protein>
<keyword evidence="8" id="KW-1185">Reference proteome</keyword>
<feature type="compositionally biased region" description="Basic and acidic residues" evidence="6">
    <location>
        <begin position="8"/>
        <end position="30"/>
    </location>
</feature>
<dbReference type="GO" id="GO:0000428">
    <property type="term" value="C:DNA-directed RNA polymerase complex"/>
    <property type="evidence" value="ECO:0007669"/>
    <property type="project" value="UniProtKB-KW"/>
</dbReference>
<evidence type="ECO:0000256" key="5">
    <source>
        <dbReference type="ARBA" id="ARBA00023242"/>
    </source>
</evidence>
<dbReference type="EMBL" id="BTGU01000006">
    <property type="protein sequence ID" value="GMN36925.1"/>
    <property type="molecule type" value="Genomic_DNA"/>
</dbReference>
<keyword evidence="3" id="KW-0240">DNA-directed RNA polymerase</keyword>